<dbReference type="OMA" id="PPWRTHM"/>
<keyword evidence="3" id="KW-1185">Reference proteome</keyword>
<name>A0A0N1PB32_LEPSE</name>
<protein>
    <submittedName>
        <fullName evidence="2">Uncharacterized protein</fullName>
    </submittedName>
</protein>
<gene>
    <name evidence="2" type="ORF">ABL78_6289</name>
</gene>
<dbReference type="EMBL" id="LJSK01000242">
    <property type="protein sequence ID" value="KPI84648.1"/>
    <property type="molecule type" value="Genomic_DNA"/>
</dbReference>
<reference evidence="2 3" key="1">
    <citation type="journal article" date="2015" name="PLoS Pathog.">
        <title>Leptomonas seymouri: Adaptations to the Dixenous Life Cycle Analyzed by Genome Sequencing, Transcriptome Profiling and Co-infection with Leishmania donovani.</title>
        <authorList>
            <person name="Kraeva N."/>
            <person name="Butenko A."/>
            <person name="Hlavacova J."/>
            <person name="Kostygov A."/>
            <person name="Myskova J."/>
            <person name="Grybchuk D."/>
            <person name="Lestinova T."/>
            <person name="Votypka J."/>
            <person name="Volf P."/>
            <person name="Opperdoes F."/>
            <person name="Flegontov P."/>
            <person name="Lukes J."/>
            <person name="Yurchenko V."/>
        </authorList>
    </citation>
    <scope>NUCLEOTIDE SEQUENCE [LARGE SCALE GENOMIC DNA]</scope>
    <source>
        <strain evidence="2 3">ATCC 30220</strain>
    </source>
</reference>
<dbReference type="AlphaFoldDB" id="A0A0N1PB32"/>
<organism evidence="2 3">
    <name type="scientific">Leptomonas seymouri</name>
    <dbReference type="NCBI Taxonomy" id="5684"/>
    <lineage>
        <taxon>Eukaryota</taxon>
        <taxon>Discoba</taxon>
        <taxon>Euglenozoa</taxon>
        <taxon>Kinetoplastea</taxon>
        <taxon>Metakinetoplastina</taxon>
        <taxon>Trypanosomatida</taxon>
        <taxon>Trypanosomatidae</taxon>
        <taxon>Leishmaniinae</taxon>
        <taxon>Leptomonas</taxon>
    </lineage>
</organism>
<proteinExistence type="predicted"/>
<dbReference type="VEuPathDB" id="TriTrypDB:Lsey_0242_0040"/>
<sequence>MLASSPRPDRECSSSESICVDEMGGWASVAEALLMDCSRVTILDVAEPSARQAIVTAYTESLSQLVQEHLTTAAAIHRREMAQEEKQREAMALQLRVAVQESEPMGEQLMTERAMRAAMEEELRVATAELRTVQEEREALRAERVAVWHLLRGALLSASHRRNIVSSANATLEDHVRCLCDCVRDAESERASAATEAVAAAPPAVQVDSTLTSIFQTPRAAYRRILPSTPLNPVTASLLHVKAQVQQLREPSVTQLQLAIGALRPLKEGTATTPPARARAAAAATTCVTPPSAHGSPVLSRSYTPLRSTASVARNGAAGGGISSGSIEAGVAAPPWRTHMAKLQEELKGLRRGLHAVAPR</sequence>
<feature type="coiled-coil region" evidence="1">
    <location>
        <begin position="81"/>
        <end position="143"/>
    </location>
</feature>
<dbReference type="OrthoDB" id="273419at2759"/>
<evidence type="ECO:0000256" key="1">
    <source>
        <dbReference type="SAM" id="Coils"/>
    </source>
</evidence>
<keyword evidence="1" id="KW-0175">Coiled coil</keyword>
<accession>A0A0N1PB32</accession>
<dbReference type="Proteomes" id="UP000038009">
    <property type="component" value="Unassembled WGS sequence"/>
</dbReference>
<evidence type="ECO:0000313" key="3">
    <source>
        <dbReference type="Proteomes" id="UP000038009"/>
    </source>
</evidence>
<evidence type="ECO:0000313" key="2">
    <source>
        <dbReference type="EMBL" id="KPI84648.1"/>
    </source>
</evidence>
<comment type="caution">
    <text evidence="2">The sequence shown here is derived from an EMBL/GenBank/DDBJ whole genome shotgun (WGS) entry which is preliminary data.</text>
</comment>